<evidence type="ECO:0000259" key="19">
    <source>
        <dbReference type="PROSITE" id="PS50011"/>
    </source>
</evidence>
<organism evidence="20">
    <name type="scientific">Xenopsylla cheopis</name>
    <name type="common">Oriental rat flea</name>
    <name type="synonym">Pulex cheopis</name>
    <dbReference type="NCBI Taxonomy" id="163159"/>
    <lineage>
        <taxon>Eukaryota</taxon>
        <taxon>Metazoa</taxon>
        <taxon>Ecdysozoa</taxon>
        <taxon>Arthropoda</taxon>
        <taxon>Hexapoda</taxon>
        <taxon>Insecta</taxon>
        <taxon>Pterygota</taxon>
        <taxon>Neoptera</taxon>
        <taxon>Endopterygota</taxon>
        <taxon>Siphonaptera</taxon>
        <taxon>Pulicidae</taxon>
        <taxon>Xenopsyllinae</taxon>
        <taxon>Xenopsylla</taxon>
    </lineage>
</organism>
<evidence type="ECO:0000256" key="18">
    <source>
        <dbReference type="ARBA" id="ARBA00048679"/>
    </source>
</evidence>
<dbReference type="PROSITE" id="PS00108">
    <property type="entry name" value="PROTEIN_KINASE_ST"/>
    <property type="match status" value="1"/>
</dbReference>
<dbReference type="GO" id="GO:0005829">
    <property type="term" value="C:cytosol"/>
    <property type="evidence" value="ECO:0007669"/>
    <property type="project" value="UniProtKB-SubCell"/>
</dbReference>
<dbReference type="SMART" id="SM00220">
    <property type="entry name" value="S_TKc"/>
    <property type="match status" value="1"/>
</dbReference>
<evidence type="ECO:0000256" key="12">
    <source>
        <dbReference type="ARBA" id="ARBA00022792"/>
    </source>
</evidence>
<sequence>MPYRILRQLFRNGRYIFQTIYNKPNVKILDIPKPKASIGKEAFANYDGLRTVGCQIGLQARKLFVDNVLNRVTSSLTSDLRRRATKRLFYGDSRPFFALVGVSLASGSGLLTKDDELEGVCWEIREAVSKLRWNYTDQYTMPKDDINLDDLIIGPPIAKGCSAIVYSAKYKTPVNIDVNESLNTSMSASIISSDNGSEINSQTLSPFRDMRLLRCRNDSFRNSVPNINFHTYRRNSVDILMDDTNQDESIESLQSSISALSSDENKVYAVDDMGHLSDYPIAIKMMFNYDIQSCATAIFKAMQREILPARKKCKELESDWIQSTLPPHPNIVLMYSVFADRIPQGLPLADSLFPSALPQRINSDGYGRNMSLFLLMKRYDCSLHDFLSTNKISTRTSIILFAQLLEALAHLSAYGIAHRDLKSDNILLELSDDETIPPSLVLSDFGCCLADPKRGFLLPYNTNEIDKGGNIALMAPEVITQTPSAFSVINYSKADLWACGTIAYEIFGSNNPFYAKDAPIDKRLRNVNYNEADLPQLDNNIPEIIRCLIENMLKRDPSKRLSASNAATVMQLYLWAPSSWLKSNAVPTSTEILQWLLCLTTKILCEARIGQNTFEELTNRSGRRTLPEYVLISSFLSRAKLHEIKRSLEWIHNL</sequence>
<dbReference type="GO" id="GO:0005741">
    <property type="term" value="C:mitochondrial outer membrane"/>
    <property type="evidence" value="ECO:0007669"/>
    <property type="project" value="UniProtKB-SubCell"/>
</dbReference>
<keyword evidence="13" id="KW-0067">ATP-binding</keyword>
<dbReference type="PROSITE" id="PS50011">
    <property type="entry name" value="PROTEIN_KINASE_DOM"/>
    <property type="match status" value="1"/>
</dbReference>
<evidence type="ECO:0000256" key="13">
    <source>
        <dbReference type="ARBA" id="ARBA00022840"/>
    </source>
</evidence>
<dbReference type="AlphaFoldDB" id="A0A6M2DK27"/>
<evidence type="ECO:0000256" key="5">
    <source>
        <dbReference type="ARBA" id="ARBA00012513"/>
    </source>
</evidence>
<evidence type="ECO:0000256" key="14">
    <source>
        <dbReference type="ARBA" id="ARBA00022842"/>
    </source>
</evidence>
<evidence type="ECO:0000313" key="20">
    <source>
        <dbReference type="EMBL" id="NOV46396.1"/>
    </source>
</evidence>
<protein>
    <recommendedName>
        <fullName evidence="5">non-specific serine/threonine protein kinase</fullName>
        <ecNumber evidence="5">2.7.11.1</ecNumber>
    </recommendedName>
</protein>
<reference evidence="20" key="1">
    <citation type="submission" date="2020-03" db="EMBL/GenBank/DDBJ databases">
        <title>Transcriptomic Profiling of the Digestive Tract of the Rat Flea, Xenopsylla cheopis, Following Blood Feeding and Infection with Yersinia pestis.</title>
        <authorList>
            <person name="Bland D.M."/>
            <person name="Martens C.A."/>
            <person name="Virtaneva K."/>
            <person name="Kanakabandi K."/>
            <person name="Long D."/>
            <person name="Rosenke R."/>
            <person name="Saturday G.A."/>
            <person name="Hoyt F.H."/>
            <person name="Bruno D.P."/>
            <person name="Ribeiro J.M.C."/>
            <person name="Hinnebusch J."/>
        </authorList>
    </citation>
    <scope>NUCLEOTIDE SEQUENCE</scope>
</reference>
<evidence type="ECO:0000256" key="17">
    <source>
        <dbReference type="ARBA" id="ARBA00047899"/>
    </source>
</evidence>
<evidence type="ECO:0000256" key="10">
    <source>
        <dbReference type="ARBA" id="ARBA00022777"/>
    </source>
</evidence>
<dbReference type="PANTHER" id="PTHR22972:SF7">
    <property type="entry name" value="SERINE_THREONINE-PROTEIN KINASE PINK1, MITOCHONDRIAL"/>
    <property type="match status" value="1"/>
</dbReference>
<dbReference type="EC" id="2.7.11.1" evidence="5"/>
<accession>A0A6M2DK27</accession>
<comment type="catalytic activity">
    <reaction evidence="17">
        <text>L-threonyl-[protein] + ATP = O-phospho-L-threonyl-[protein] + ADP + H(+)</text>
        <dbReference type="Rhea" id="RHEA:46608"/>
        <dbReference type="Rhea" id="RHEA-COMP:11060"/>
        <dbReference type="Rhea" id="RHEA-COMP:11605"/>
        <dbReference type="ChEBI" id="CHEBI:15378"/>
        <dbReference type="ChEBI" id="CHEBI:30013"/>
        <dbReference type="ChEBI" id="CHEBI:30616"/>
        <dbReference type="ChEBI" id="CHEBI:61977"/>
        <dbReference type="ChEBI" id="CHEBI:456216"/>
        <dbReference type="EC" id="2.7.11.1"/>
    </reaction>
</comment>
<proteinExistence type="predicted"/>
<evidence type="ECO:0000256" key="4">
    <source>
        <dbReference type="ARBA" id="ARBA00004572"/>
    </source>
</evidence>
<dbReference type="GO" id="GO:0090141">
    <property type="term" value="P:positive regulation of mitochondrial fission"/>
    <property type="evidence" value="ECO:0007669"/>
    <property type="project" value="TreeGrafter"/>
</dbReference>
<dbReference type="InterPro" id="IPR051511">
    <property type="entry name" value="MitoQC_Scaffold_Kinases"/>
</dbReference>
<dbReference type="GO" id="GO:0005524">
    <property type="term" value="F:ATP binding"/>
    <property type="evidence" value="ECO:0007669"/>
    <property type="project" value="UniProtKB-KW"/>
</dbReference>
<comment type="catalytic activity">
    <reaction evidence="18">
        <text>L-seryl-[protein] + ATP = O-phospho-L-seryl-[protein] + ADP + H(+)</text>
        <dbReference type="Rhea" id="RHEA:17989"/>
        <dbReference type="Rhea" id="RHEA-COMP:9863"/>
        <dbReference type="Rhea" id="RHEA-COMP:11604"/>
        <dbReference type="ChEBI" id="CHEBI:15378"/>
        <dbReference type="ChEBI" id="CHEBI:29999"/>
        <dbReference type="ChEBI" id="CHEBI:30616"/>
        <dbReference type="ChEBI" id="CHEBI:83421"/>
        <dbReference type="ChEBI" id="CHEBI:456216"/>
        <dbReference type="EC" id="2.7.11.1"/>
    </reaction>
</comment>
<dbReference type="PANTHER" id="PTHR22972">
    <property type="entry name" value="SERINE/THREONINE PROTEIN KINASE"/>
    <property type="match status" value="1"/>
</dbReference>
<evidence type="ECO:0000256" key="9">
    <source>
        <dbReference type="ARBA" id="ARBA00022741"/>
    </source>
</evidence>
<dbReference type="Gene3D" id="1.10.510.10">
    <property type="entry name" value="Transferase(Phosphotransferase) domain 1"/>
    <property type="match status" value="1"/>
</dbReference>
<keyword evidence="12" id="KW-0472">Membrane</keyword>
<dbReference type="GO" id="GO:0004674">
    <property type="term" value="F:protein serine/threonine kinase activity"/>
    <property type="evidence" value="ECO:0007669"/>
    <property type="project" value="UniProtKB-KW"/>
</dbReference>
<evidence type="ECO:0000256" key="16">
    <source>
        <dbReference type="ARBA" id="ARBA00023128"/>
    </source>
</evidence>
<evidence type="ECO:0000256" key="8">
    <source>
        <dbReference type="ARBA" id="ARBA00022723"/>
    </source>
</evidence>
<keyword evidence="16" id="KW-0496">Mitochondrion</keyword>
<comment type="subcellular location">
    <subcellularLocation>
        <location evidence="3">Cytoplasm</location>
        <location evidence="3">Cytosol</location>
    </subcellularLocation>
    <subcellularLocation>
        <location evidence="2">Mitochondrion inner membrane</location>
        <topology evidence="2">Single-pass membrane protein</topology>
    </subcellularLocation>
    <subcellularLocation>
        <location evidence="4">Mitochondrion outer membrane</location>
        <topology evidence="4">Single-pass membrane protein</topology>
    </subcellularLocation>
</comment>
<feature type="domain" description="Protein kinase" evidence="19">
    <location>
        <begin position="253"/>
        <end position="574"/>
    </location>
</feature>
<dbReference type="GO" id="GO:0046872">
    <property type="term" value="F:metal ion binding"/>
    <property type="evidence" value="ECO:0007669"/>
    <property type="project" value="UniProtKB-KW"/>
</dbReference>
<evidence type="ECO:0000256" key="1">
    <source>
        <dbReference type="ARBA" id="ARBA00001946"/>
    </source>
</evidence>
<dbReference type="InterPro" id="IPR011009">
    <property type="entry name" value="Kinase-like_dom_sf"/>
</dbReference>
<evidence type="ECO:0000256" key="7">
    <source>
        <dbReference type="ARBA" id="ARBA00022679"/>
    </source>
</evidence>
<keyword evidence="7" id="KW-0808">Transferase</keyword>
<evidence type="ECO:0000256" key="2">
    <source>
        <dbReference type="ARBA" id="ARBA00004434"/>
    </source>
</evidence>
<keyword evidence="11" id="KW-1000">Mitochondrion outer membrane</keyword>
<keyword evidence="10 20" id="KW-0418">Kinase</keyword>
<dbReference type="InterPro" id="IPR008271">
    <property type="entry name" value="Ser/Thr_kinase_AS"/>
</dbReference>
<dbReference type="Pfam" id="PF00069">
    <property type="entry name" value="Pkinase"/>
    <property type="match status" value="1"/>
</dbReference>
<dbReference type="GO" id="GO:0042981">
    <property type="term" value="P:regulation of apoptotic process"/>
    <property type="evidence" value="ECO:0007669"/>
    <property type="project" value="TreeGrafter"/>
</dbReference>
<keyword evidence="8" id="KW-0479">Metal-binding</keyword>
<evidence type="ECO:0000256" key="11">
    <source>
        <dbReference type="ARBA" id="ARBA00022787"/>
    </source>
</evidence>
<dbReference type="InterPro" id="IPR000719">
    <property type="entry name" value="Prot_kinase_dom"/>
</dbReference>
<keyword evidence="12" id="KW-0999">Mitochondrion inner membrane</keyword>
<keyword evidence="14" id="KW-0460">Magnesium</keyword>
<name>A0A6M2DK27_XENCH</name>
<dbReference type="SUPFAM" id="SSF56112">
    <property type="entry name" value="Protein kinase-like (PK-like)"/>
    <property type="match status" value="1"/>
</dbReference>
<dbReference type="EMBL" id="GIIL01002670">
    <property type="protein sequence ID" value="NOV46396.1"/>
    <property type="molecule type" value="Transcribed_RNA"/>
</dbReference>
<evidence type="ECO:0000256" key="6">
    <source>
        <dbReference type="ARBA" id="ARBA00022527"/>
    </source>
</evidence>
<dbReference type="GO" id="GO:0005743">
    <property type="term" value="C:mitochondrial inner membrane"/>
    <property type="evidence" value="ECO:0007669"/>
    <property type="project" value="UniProtKB-SubCell"/>
</dbReference>
<keyword evidence="6" id="KW-0723">Serine/threonine-protein kinase</keyword>
<dbReference type="GO" id="GO:0000422">
    <property type="term" value="P:autophagy of mitochondrion"/>
    <property type="evidence" value="ECO:0007669"/>
    <property type="project" value="TreeGrafter"/>
</dbReference>
<keyword evidence="15" id="KW-0809">Transit peptide</keyword>
<keyword evidence="9" id="KW-0547">Nucleotide-binding</keyword>
<evidence type="ECO:0000256" key="15">
    <source>
        <dbReference type="ARBA" id="ARBA00022946"/>
    </source>
</evidence>
<evidence type="ECO:0000256" key="3">
    <source>
        <dbReference type="ARBA" id="ARBA00004514"/>
    </source>
</evidence>
<comment type="cofactor">
    <cofactor evidence="1">
        <name>Mg(2+)</name>
        <dbReference type="ChEBI" id="CHEBI:18420"/>
    </cofactor>
</comment>